<evidence type="ECO:0000313" key="3">
    <source>
        <dbReference type="EMBL" id="KKS65553.1"/>
    </source>
</evidence>
<evidence type="ECO:0000259" key="2">
    <source>
        <dbReference type="Pfam" id="PF13231"/>
    </source>
</evidence>
<keyword evidence="1" id="KW-1133">Transmembrane helix</keyword>
<gene>
    <name evidence="3" type="ORF">UV35_C0039G0003</name>
</gene>
<feature type="transmembrane region" description="Helical" evidence="1">
    <location>
        <begin position="301"/>
        <end position="322"/>
    </location>
</feature>
<accession>A0A0G1DTF3</accession>
<feature type="transmembrane region" description="Helical" evidence="1">
    <location>
        <begin position="132"/>
        <end position="150"/>
    </location>
</feature>
<keyword evidence="1" id="KW-0472">Membrane</keyword>
<feature type="transmembrane region" description="Helical" evidence="1">
    <location>
        <begin position="329"/>
        <end position="347"/>
    </location>
</feature>
<comment type="caution">
    <text evidence="3">The sequence shown here is derived from an EMBL/GenBank/DDBJ whole genome shotgun (WGS) entry which is preliminary data.</text>
</comment>
<evidence type="ECO:0000313" key="4">
    <source>
        <dbReference type="Proteomes" id="UP000033848"/>
    </source>
</evidence>
<protein>
    <recommendedName>
        <fullName evidence="2">Glycosyltransferase RgtA/B/C/D-like domain-containing protein</fullName>
    </recommendedName>
</protein>
<feature type="transmembrane region" description="Helical" evidence="1">
    <location>
        <begin position="98"/>
        <end position="120"/>
    </location>
</feature>
<feature type="transmembrane region" description="Helical" evidence="1">
    <location>
        <begin position="398"/>
        <end position="415"/>
    </location>
</feature>
<feature type="transmembrane region" description="Helical" evidence="1">
    <location>
        <begin position="236"/>
        <end position="255"/>
    </location>
</feature>
<feature type="domain" description="Glycosyltransferase RgtA/B/C/D-like" evidence="2">
    <location>
        <begin position="89"/>
        <end position="242"/>
    </location>
</feature>
<dbReference type="AlphaFoldDB" id="A0A0G1DTF3"/>
<dbReference type="Proteomes" id="UP000033848">
    <property type="component" value="Unassembled WGS sequence"/>
</dbReference>
<dbReference type="InterPro" id="IPR038731">
    <property type="entry name" value="RgtA/B/C-like"/>
</dbReference>
<sequence>MNSMLRLLVNLFTSLWKLIKRFRFEILLIVLLFPSVNSLLQPGYFSMHDDLQVFRLFELNKCFQDGQIPCRWVPDGGFGYGYPLMQFYPPMPYYPMELMVMLGLGFFWPVKIMFILAFIFSGLGMYYLAKEFFGKWGGILSALFYVYAPYHSVDIYVRGAQNEAWGMVWFPFVLLYIYKLITKEFSWKNFLLLALALMGQLTSHNVMTMVFAPTAILWAVFWFIQSRNFKNIKPLILSSLLGVGLSAFFFIPVILEQKFVHVESMMSGYFNFMAHYADIDQMFFSRFWGYGGSTWGPEDNMSFSIGQFQWVVALLVSALALFKIKKHKSLSLMILMMVAFGFVYAFLAHGRSITIWNKLTLLQYAQFPWRLVALIIFYFSFVAGYLATIKFSPFLKKILFVALTLGLINWNIYFFQIERPVRVTIEEKMAGRQWELQVTGGIFDYLPRSAEFPPGAPAFTIPIYSEGQGGILNFTSGTNWMKFDAAVSTPNAKVILPLLTFEGLVTKVDGKKVTTTHDELGRVNVDLTEGNHTVSAKIGYTPIRLLSDLTTLTSILILIKLAQHARRHP</sequence>
<proteinExistence type="predicted"/>
<feature type="transmembrane region" description="Helical" evidence="1">
    <location>
        <begin position="207"/>
        <end position="224"/>
    </location>
</feature>
<feature type="transmembrane region" description="Helical" evidence="1">
    <location>
        <begin position="162"/>
        <end position="178"/>
    </location>
</feature>
<dbReference type="Pfam" id="PF13231">
    <property type="entry name" value="PMT_2"/>
    <property type="match status" value="1"/>
</dbReference>
<keyword evidence="1" id="KW-0812">Transmembrane</keyword>
<organism evidence="3 4">
    <name type="scientific">candidate division WWE3 bacterium GW2011_GWB1_42_6</name>
    <dbReference type="NCBI Taxonomy" id="1619115"/>
    <lineage>
        <taxon>Bacteria</taxon>
        <taxon>Katanobacteria</taxon>
    </lineage>
</organism>
<reference evidence="3 4" key="1">
    <citation type="journal article" date="2015" name="Nature">
        <title>rRNA introns, odd ribosomes, and small enigmatic genomes across a large radiation of phyla.</title>
        <authorList>
            <person name="Brown C.T."/>
            <person name="Hug L.A."/>
            <person name="Thomas B.C."/>
            <person name="Sharon I."/>
            <person name="Castelle C.J."/>
            <person name="Singh A."/>
            <person name="Wilkins M.J."/>
            <person name="Williams K.H."/>
            <person name="Banfield J.F."/>
        </authorList>
    </citation>
    <scope>NUCLEOTIDE SEQUENCE [LARGE SCALE GENOMIC DNA]</scope>
</reference>
<evidence type="ECO:0000256" key="1">
    <source>
        <dbReference type="SAM" id="Phobius"/>
    </source>
</evidence>
<dbReference type="EMBL" id="LCED01000039">
    <property type="protein sequence ID" value="KKS65553.1"/>
    <property type="molecule type" value="Genomic_DNA"/>
</dbReference>
<name>A0A0G1DTF3_UNCKA</name>
<feature type="transmembrane region" description="Helical" evidence="1">
    <location>
        <begin position="367"/>
        <end position="386"/>
    </location>
</feature>